<gene>
    <name evidence="5" type="ORF">GOP47_0007541</name>
</gene>
<evidence type="ECO:0000313" key="6">
    <source>
        <dbReference type="Proteomes" id="UP000886520"/>
    </source>
</evidence>
<keyword evidence="3" id="KW-1133">Transmembrane helix</keyword>
<sequence length="1040" mass="114168">MAGMPGWVGSIQQKLDNWARQQRDLVSHIASPLPQVLQLPRWQWGWKWHWQWPWQSGRLRKEQLEEEYKRRKEQIQSLCNALKAEDVTDLKDILSAMILSECVYKRPESEVIRCVNKFSADFGGQLVQLERLQASLDHVSHRYLLAESGDTLFASFIGTKHYKDMITDANILQGPLFREDVGAVDQQSDIEIEASGDTQPNPAMDSVVLKLDKQSTNLKGKRKPAAHRGFLARAKGIPAVELYRLAKKKDHRLVLCGHSLGGAVAVLATLAILKVLGHFSSSSSSSSKKEKHVVVKCITFSQPPVGNAALRDYVYEKGWHGHFRTYCIPEDIIPRILSPAYFQHFRSQAQPQGELSDTFSGSQGSQLAYNDGLKLEQGLAAASAEGKADILDSGPLQSSLQRISALIPLIGGPKPFHPLKSRNPFAKTDVEKKLEKDVKEVAGSASLASVSQTVAIDRIASAELAKSMTADWRNRVPSLPSYVPFGQLFLLEKSSVEPLSASEYTLLTSMQSVLLELRERFQSHTMRSYRARFQRIYESCMSDSVPPNFSMERVPYLPHLQQWLGLPGVTVTESGKIAEPLTLLAATSLVPIGWAGVLGDKKGSPFRVDVCGYGLHLCTLVKAQINGQWCSASVELLPSKNHLVDGEVQKIHEKLQRMRIRIGHPIQEPSWPHTASAANATENSAEDCRSDAKNSLSPEDIGTAFGARNSDVEGLTEVIIHCSSDFMAASKKVVLRLRRVRLLGLEGAGKTSLYYALLGQGRGTMFSTSDGLFPDVDRREGVAEGIAFIDPAGVNLQDLTGEVEQLKQELAFSSTPDGTKKVDLVILVHNLAHKIPRLHHSVKPALSILTDEVAAAKIPSILAITNKFAVSADRRQSAAATVIKTYQVPDNHSVVVNSSPYAVHEFEGVNNVDKTVLVAGRRLANLNSIMQGATQRIMSAPMNLIQLPFRRKEVVLPVEGVRNLRELVNGVLLDHEDAALMELSKEQLLLELKFKLSQVGDQAQRQEKGLTSATAASAVGASLGIVLALVATAASGLRKP</sequence>
<dbReference type="Gene3D" id="3.40.50.1820">
    <property type="entry name" value="alpha/beta hydrolase"/>
    <property type="match status" value="1"/>
</dbReference>
<keyword evidence="3" id="KW-0472">Membrane</keyword>
<feature type="transmembrane region" description="Helical" evidence="3">
    <location>
        <begin position="1015"/>
        <end position="1037"/>
    </location>
</feature>
<dbReference type="SUPFAM" id="SSF53474">
    <property type="entry name" value="alpha/beta-Hydrolases"/>
    <property type="match status" value="1"/>
</dbReference>
<keyword evidence="1" id="KW-0150">Chloroplast</keyword>
<evidence type="ECO:0000256" key="2">
    <source>
        <dbReference type="SAM" id="MobiDB-lite"/>
    </source>
</evidence>
<protein>
    <recommendedName>
        <fullName evidence="4">Fungal lipase-type domain-containing protein</fullName>
    </recommendedName>
</protein>
<dbReference type="PANTHER" id="PTHR47523:SF1">
    <property type="entry name" value="F21O3.11 PROTEIN"/>
    <property type="match status" value="1"/>
</dbReference>
<evidence type="ECO:0000256" key="3">
    <source>
        <dbReference type="SAM" id="Phobius"/>
    </source>
</evidence>
<comment type="caution">
    <text evidence="5">The sequence shown here is derived from an EMBL/GenBank/DDBJ whole genome shotgun (WGS) entry which is preliminary data.</text>
</comment>
<dbReference type="AlphaFoldDB" id="A0A9D4V1R1"/>
<dbReference type="Proteomes" id="UP000886520">
    <property type="component" value="Chromosome 7"/>
</dbReference>
<feature type="compositionally biased region" description="Low complexity" evidence="2">
    <location>
        <begin position="674"/>
        <end position="683"/>
    </location>
</feature>
<accession>A0A9D4V1R1</accession>
<dbReference type="Pfam" id="PF01764">
    <property type="entry name" value="Lipase_3"/>
    <property type="match status" value="1"/>
</dbReference>
<dbReference type="PANTHER" id="PTHR47523">
    <property type="entry name" value="F21O3.11 PROTEIN"/>
    <property type="match status" value="1"/>
</dbReference>
<organism evidence="5 6">
    <name type="scientific">Adiantum capillus-veneris</name>
    <name type="common">Maidenhair fern</name>
    <dbReference type="NCBI Taxonomy" id="13818"/>
    <lineage>
        <taxon>Eukaryota</taxon>
        <taxon>Viridiplantae</taxon>
        <taxon>Streptophyta</taxon>
        <taxon>Embryophyta</taxon>
        <taxon>Tracheophyta</taxon>
        <taxon>Polypodiopsida</taxon>
        <taxon>Polypodiidae</taxon>
        <taxon>Polypodiales</taxon>
        <taxon>Pteridineae</taxon>
        <taxon>Pteridaceae</taxon>
        <taxon>Vittarioideae</taxon>
        <taxon>Adiantum</taxon>
    </lineage>
</organism>
<dbReference type="EMBL" id="JABFUD020000007">
    <property type="protein sequence ID" value="KAI5077717.1"/>
    <property type="molecule type" value="Genomic_DNA"/>
</dbReference>
<evidence type="ECO:0000259" key="4">
    <source>
        <dbReference type="Pfam" id="PF01764"/>
    </source>
</evidence>
<dbReference type="InterPro" id="IPR002921">
    <property type="entry name" value="Fungal_lipase-type"/>
</dbReference>
<dbReference type="SUPFAM" id="SSF52540">
    <property type="entry name" value="P-loop containing nucleoside triphosphate hydrolases"/>
    <property type="match status" value="1"/>
</dbReference>
<evidence type="ECO:0000256" key="1">
    <source>
        <dbReference type="ARBA" id="ARBA00022528"/>
    </source>
</evidence>
<keyword evidence="1" id="KW-0934">Plastid</keyword>
<keyword evidence="6" id="KW-1185">Reference proteome</keyword>
<dbReference type="InterPro" id="IPR029058">
    <property type="entry name" value="AB_hydrolase_fold"/>
</dbReference>
<dbReference type="GO" id="GO:0006629">
    <property type="term" value="P:lipid metabolic process"/>
    <property type="evidence" value="ECO:0007669"/>
    <property type="project" value="InterPro"/>
</dbReference>
<evidence type="ECO:0000313" key="5">
    <source>
        <dbReference type="EMBL" id="KAI5077717.1"/>
    </source>
</evidence>
<proteinExistence type="predicted"/>
<dbReference type="InterPro" id="IPR027417">
    <property type="entry name" value="P-loop_NTPase"/>
</dbReference>
<feature type="region of interest" description="Disordered" evidence="2">
    <location>
        <begin position="671"/>
        <end position="693"/>
    </location>
</feature>
<dbReference type="OrthoDB" id="438440at2759"/>
<reference evidence="5" key="1">
    <citation type="submission" date="2021-01" db="EMBL/GenBank/DDBJ databases">
        <title>Adiantum capillus-veneris genome.</title>
        <authorList>
            <person name="Fang Y."/>
            <person name="Liao Q."/>
        </authorList>
    </citation>
    <scope>NUCLEOTIDE SEQUENCE</scope>
    <source>
        <strain evidence="5">H3</strain>
        <tissue evidence="5">Leaf</tissue>
    </source>
</reference>
<feature type="domain" description="Fungal lipase-type" evidence="4">
    <location>
        <begin position="217"/>
        <end position="336"/>
    </location>
</feature>
<name>A0A9D4V1R1_ADICA</name>
<dbReference type="Gene3D" id="3.40.50.300">
    <property type="entry name" value="P-loop containing nucleotide triphosphate hydrolases"/>
    <property type="match status" value="1"/>
</dbReference>
<keyword evidence="3" id="KW-0812">Transmembrane</keyword>